<dbReference type="Proteomes" id="UP001648503">
    <property type="component" value="Unassembled WGS sequence"/>
</dbReference>
<dbReference type="Pfam" id="PF26577">
    <property type="entry name" value="TSEN34_N"/>
    <property type="match status" value="1"/>
</dbReference>
<dbReference type="PANTHER" id="PTHR13070:SF0">
    <property type="entry name" value="TRNA-SPLICING ENDONUCLEASE SUBUNIT SEN34"/>
    <property type="match status" value="1"/>
</dbReference>
<dbReference type="InterPro" id="IPR011856">
    <property type="entry name" value="tRNA_endonuc-like_dom_sf"/>
</dbReference>
<evidence type="ECO:0000256" key="3">
    <source>
        <dbReference type="ARBA" id="ARBA00022694"/>
    </source>
</evidence>
<evidence type="ECO:0000256" key="2">
    <source>
        <dbReference type="ARBA" id="ARBA00012573"/>
    </source>
</evidence>
<dbReference type="InterPro" id="IPR006676">
    <property type="entry name" value="tRNA_splic"/>
</dbReference>
<evidence type="ECO:0000313" key="8">
    <source>
        <dbReference type="EMBL" id="KAH6585987.1"/>
    </source>
</evidence>
<dbReference type="PANTHER" id="PTHR13070">
    <property type="entry name" value="TRNA-SPLICING ENDONUCLEASE SUBUNIT SEN34-RELATED"/>
    <property type="match status" value="1"/>
</dbReference>
<dbReference type="EC" id="4.6.1.16" evidence="2"/>
<evidence type="ECO:0000313" key="9">
    <source>
        <dbReference type="Proteomes" id="UP001648503"/>
    </source>
</evidence>
<accession>A0ABQ8EVB1</accession>
<dbReference type="SUPFAM" id="SSF53032">
    <property type="entry name" value="tRNA-intron endonuclease catalytic domain-like"/>
    <property type="match status" value="1"/>
</dbReference>
<dbReference type="EMBL" id="JAFCIX010000577">
    <property type="protein sequence ID" value="KAH6585987.1"/>
    <property type="molecule type" value="Genomic_DNA"/>
</dbReference>
<sequence>MTSHDEIRISHVSSCSAASPNTNAAGMATMLAGLVWDPKAALTLRRDWRILGGLVGGFVPSPLQNAYHGLPLVLMPEQVALLVSMNAAVVINDCNSHSHPTAAEVASQEALWSQHKDDYNGLWAAYAAHMKATSLRTKGLDGLDDTASAIVPMNPPTLPIAIYTQSDSLAWYSPQPLDLTLNEPQRQEQPFRNLIFADFWKQGWFISSGSKFGGDFLLYESDPSLCHAKYIVKVTDADAPLTGADIIRAGRLATFSKKIFMYCYWDALAQRVESMPISWVK</sequence>
<evidence type="ECO:0000256" key="4">
    <source>
        <dbReference type="ARBA" id="ARBA00023239"/>
    </source>
</evidence>
<comment type="caution">
    <text evidence="8">The sequence shown here is derived from an EMBL/GenBank/DDBJ whole genome shotgun (WGS) entry which is preliminary data.</text>
</comment>
<organism evidence="8 9">
    <name type="scientific">Batrachochytrium salamandrivorans</name>
    <dbReference type="NCBI Taxonomy" id="1357716"/>
    <lineage>
        <taxon>Eukaryota</taxon>
        <taxon>Fungi</taxon>
        <taxon>Fungi incertae sedis</taxon>
        <taxon>Chytridiomycota</taxon>
        <taxon>Chytridiomycota incertae sedis</taxon>
        <taxon>Chytridiomycetes</taxon>
        <taxon>Rhizophydiales</taxon>
        <taxon>Rhizophydiales incertae sedis</taxon>
        <taxon>Batrachochytrium</taxon>
    </lineage>
</organism>
<dbReference type="NCBIfam" id="TIGR00324">
    <property type="entry name" value="endA"/>
    <property type="match status" value="1"/>
</dbReference>
<reference evidence="8 9" key="1">
    <citation type="submission" date="2021-02" db="EMBL/GenBank/DDBJ databases">
        <title>Variation within the Batrachochytrium salamandrivorans European outbreak.</title>
        <authorList>
            <person name="Kelly M."/>
            <person name="Pasmans F."/>
            <person name="Shea T.P."/>
            <person name="Munoz J.F."/>
            <person name="Carranza S."/>
            <person name="Cuomo C.A."/>
            <person name="Martel A."/>
        </authorList>
    </citation>
    <scope>NUCLEOTIDE SEQUENCE [LARGE SCALE GENOMIC DNA]</scope>
    <source>
        <strain evidence="8 9">AMFP18/2</strain>
    </source>
</reference>
<comment type="catalytic activity">
    <reaction evidence="5">
        <text>pretRNA = a 3'-half-tRNA molecule with a 5'-OH end + a 5'-half-tRNA molecule with a 2',3'-cyclic phosphate end + an intron with a 2',3'-cyclic phosphate and a 5'-hydroxyl terminus.</text>
        <dbReference type="EC" id="4.6.1.16"/>
    </reaction>
</comment>
<protein>
    <recommendedName>
        <fullName evidence="2">tRNA-intron lyase</fullName>
        <ecNumber evidence="2">4.6.1.16</ecNumber>
    </recommendedName>
</protein>
<evidence type="ECO:0000259" key="7">
    <source>
        <dbReference type="Pfam" id="PF26577"/>
    </source>
</evidence>
<dbReference type="Gene3D" id="3.40.1350.10">
    <property type="match status" value="1"/>
</dbReference>
<dbReference type="Pfam" id="PF01974">
    <property type="entry name" value="tRNA_int_endo"/>
    <property type="match status" value="1"/>
</dbReference>
<name>A0ABQ8EVB1_9FUNG</name>
<dbReference type="InterPro" id="IPR006677">
    <property type="entry name" value="tRNA_intron_Endonuc_cat-like"/>
</dbReference>
<evidence type="ECO:0000256" key="5">
    <source>
        <dbReference type="ARBA" id="ARBA00034031"/>
    </source>
</evidence>
<dbReference type="CDD" id="cd22363">
    <property type="entry name" value="tRNA-intron_lyase_C"/>
    <property type="match status" value="1"/>
</dbReference>
<evidence type="ECO:0000256" key="1">
    <source>
        <dbReference type="ARBA" id="ARBA00008078"/>
    </source>
</evidence>
<feature type="domain" description="TSEN34 N-terminal" evidence="7">
    <location>
        <begin position="33"/>
        <end position="93"/>
    </location>
</feature>
<keyword evidence="4" id="KW-0456">Lyase</keyword>
<keyword evidence="3" id="KW-0819">tRNA processing</keyword>
<gene>
    <name evidence="8" type="ORF">BASA50_000930</name>
</gene>
<dbReference type="InterPro" id="IPR059049">
    <property type="entry name" value="TSEN34_N"/>
</dbReference>
<evidence type="ECO:0000259" key="6">
    <source>
        <dbReference type="Pfam" id="PF01974"/>
    </source>
</evidence>
<feature type="domain" description="tRNA intron endonuclease catalytic" evidence="6">
    <location>
        <begin position="194"/>
        <end position="266"/>
    </location>
</feature>
<keyword evidence="9" id="KW-1185">Reference proteome</keyword>
<proteinExistence type="inferred from homology"/>
<comment type="similarity">
    <text evidence="1">Belongs to the tRNA-intron endonuclease family.</text>
</comment>
<dbReference type="InterPro" id="IPR036167">
    <property type="entry name" value="tRNA_intron_Endo_cat-like_sf"/>
</dbReference>